<keyword evidence="2" id="KW-1185">Reference proteome</keyword>
<dbReference type="InterPro" id="IPR027417">
    <property type="entry name" value="P-loop_NTPase"/>
</dbReference>
<dbReference type="Proteomes" id="UP000635142">
    <property type="component" value="Unassembled WGS sequence"/>
</dbReference>
<gene>
    <name evidence="1" type="ORF">H9Q16_02130</name>
</gene>
<dbReference type="EMBL" id="JACTAG010000001">
    <property type="protein sequence ID" value="MBD3662709.1"/>
    <property type="molecule type" value="Genomic_DNA"/>
</dbReference>
<evidence type="ECO:0000313" key="2">
    <source>
        <dbReference type="Proteomes" id="UP000635142"/>
    </source>
</evidence>
<dbReference type="SUPFAM" id="SSF52540">
    <property type="entry name" value="P-loop containing nucleoside triphosphate hydrolases"/>
    <property type="match status" value="1"/>
</dbReference>
<dbReference type="Gene3D" id="1.10.8.60">
    <property type="match status" value="1"/>
</dbReference>
<dbReference type="GO" id="GO:0003688">
    <property type="term" value="F:DNA replication origin binding"/>
    <property type="evidence" value="ECO:0007669"/>
    <property type="project" value="TreeGrafter"/>
</dbReference>
<comment type="caution">
    <text evidence="1">The sequence shown here is derived from an EMBL/GenBank/DDBJ whole genome shotgun (WGS) entry which is preliminary data.</text>
</comment>
<organism evidence="1 2">
    <name type="scientific">Sulfitobacter aestuariivivens</name>
    <dbReference type="NCBI Taxonomy" id="2766981"/>
    <lineage>
        <taxon>Bacteria</taxon>
        <taxon>Pseudomonadati</taxon>
        <taxon>Pseudomonadota</taxon>
        <taxon>Alphaproteobacteria</taxon>
        <taxon>Rhodobacterales</taxon>
        <taxon>Roseobacteraceae</taxon>
        <taxon>Sulfitobacter</taxon>
    </lineage>
</organism>
<reference evidence="1" key="1">
    <citation type="submission" date="2020-08" db="EMBL/GenBank/DDBJ databases">
        <title>Sulfitobacter aestuariivivens sp. nov., isolated from a tidal flat.</title>
        <authorList>
            <person name="Park S."/>
            <person name="Yoon J.-H."/>
        </authorList>
    </citation>
    <scope>NUCLEOTIDE SEQUENCE</scope>
    <source>
        <strain evidence="1">TSTF-M16</strain>
    </source>
</reference>
<evidence type="ECO:0000313" key="1">
    <source>
        <dbReference type="EMBL" id="MBD3662709.1"/>
    </source>
</evidence>
<dbReference type="GO" id="GO:0006270">
    <property type="term" value="P:DNA replication initiation"/>
    <property type="evidence" value="ECO:0007669"/>
    <property type="project" value="TreeGrafter"/>
</dbReference>
<dbReference type="PANTHER" id="PTHR30050:SF5">
    <property type="entry name" value="DNAA REGULATORY INACTIVATOR HDA"/>
    <property type="match status" value="1"/>
</dbReference>
<dbReference type="AlphaFoldDB" id="A0A927HDW2"/>
<dbReference type="PANTHER" id="PTHR30050">
    <property type="entry name" value="CHROMOSOMAL REPLICATION INITIATOR PROTEIN DNAA"/>
    <property type="match status" value="1"/>
</dbReference>
<protein>
    <submittedName>
        <fullName evidence="1">Chromosomal replication initiator DnaA</fullName>
    </submittedName>
</protein>
<name>A0A927HDW2_9RHOB</name>
<dbReference type="RefSeq" id="WP_191073722.1">
    <property type="nucleotide sequence ID" value="NZ_JACTAG010000001.1"/>
</dbReference>
<sequence>MIEQLGLDLPSRTALGRDAFFVAPSNAMAMAMIDAWPDWAGGKLALTGPAGSGKTHLTHVWAERAKATILSARDLSATDIPTLGRSALAVEDIPDIASDESAQVALFHLHNLVLAEEHTLLLTGTGPVQHWGLTLPDLVSRLRGATAVALEPPDDVLLSALLVKLLADRQLTPKPDLVPYLLPRIDRSFAAAIAVIEQLDSASIALKRPVTRALAAQVLDKGDAPEE</sequence>
<dbReference type="GO" id="GO:0005886">
    <property type="term" value="C:plasma membrane"/>
    <property type="evidence" value="ECO:0007669"/>
    <property type="project" value="TreeGrafter"/>
</dbReference>
<accession>A0A927HDW2</accession>
<proteinExistence type="predicted"/>
<dbReference type="Gene3D" id="3.40.50.300">
    <property type="entry name" value="P-loop containing nucleotide triphosphate hydrolases"/>
    <property type="match status" value="1"/>
</dbReference>